<feature type="domain" description="Aminoglycoside phosphotransferase" evidence="1">
    <location>
        <begin position="27"/>
        <end position="266"/>
    </location>
</feature>
<organism evidence="2 3">
    <name type="scientific">Halobacterium hubeiense</name>
    <dbReference type="NCBI Taxonomy" id="1407499"/>
    <lineage>
        <taxon>Archaea</taxon>
        <taxon>Methanobacteriati</taxon>
        <taxon>Methanobacteriota</taxon>
        <taxon>Stenosarchaea group</taxon>
        <taxon>Halobacteria</taxon>
        <taxon>Halobacteriales</taxon>
        <taxon>Halobacteriaceae</taxon>
        <taxon>Halobacterium</taxon>
    </lineage>
</organism>
<evidence type="ECO:0000259" key="1">
    <source>
        <dbReference type="Pfam" id="PF01636"/>
    </source>
</evidence>
<sequence>MSAPDLPLDDLEAFLAAELGERVTGTEPLDGALNTMVAVSTASTEDKYVARKPTEMRESALFTDLETEYRVLAELVDTPVPAPEPVLYCGDDGPLGGPFVVTTYLDGETVPVGERLPERYRTETARERVGESMVDALAELHSVDAARFEDACESATPLEQVEDAANRLDYATSVTGRDVPELWDAIDWLREHAPEPRPRALLHGDYKSGNVFFAGDLPEVTGVFDWETATLGDPLTELGYFLFYWRDDGDPTPAVDALREKYGDTEVVRDLEATTEHGFYRYSNRPGSPTRRDIVERYEAKTGLAFDHDRFYRTHAAVLLATVWEDIHRRQVEAGADTTQEPLLDYTAELVDRLVAGDFPL</sequence>
<dbReference type="RefSeq" id="WP_059057802.1">
    <property type="nucleotide sequence ID" value="NZ_CEML01000001.1"/>
</dbReference>
<dbReference type="InterPro" id="IPR002575">
    <property type="entry name" value="Aminoglycoside_PTrfase"/>
</dbReference>
<gene>
    <name evidence="2" type="ORF">HHUB_3462</name>
</gene>
<dbReference type="OrthoDB" id="350437at2157"/>
<dbReference type="SUPFAM" id="SSF56112">
    <property type="entry name" value="Protein kinase-like (PK-like)"/>
    <property type="match status" value="1"/>
</dbReference>
<evidence type="ECO:0000313" key="3">
    <source>
        <dbReference type="Proteomes" id="UP000066737"/>
    </source>
</evidence>
<dbReference type="InterPro" id="IPR041726">
    <property type="entry name" value="ACAD10_11_N"/>
</dbReference>
<dbReference type="AlphaFoldDB" id="A0A0U5D0S6"/>
<dbReference type="CDD" id="cd05154">
    <property type="entry name" value="ACAD10_11_N-like"/>
    <property type="match status" value="1"/>
</dbReference>
<dbReference type="Gene3D" id="3.30.200.20">
    <property type="entry name" value="Phosphorylase Kinase, domain 1"/>
    <property type="match status" value="1"/>
</dbReference>
<dbReference type="KEGG" id="hhb:Hhub_3462"/>
<proteinExistence type="predicted"/>
<name>A0A0U5D0S6_9EURY</name>
<dbReference type="EMBL" id="LN831302">
    <property type="protein sequence ID" value="CQH61481.1"/>
    <property type="molecule type" value="Genomic_DNA"/>
</dbReference>
<accession>A0A0U5D0S6</accession>
<reference evidence="3" key="1">
    <citation type="journal article" date="2016" name="Environ. Microbiol.">
        <title>The complete genome of a viable archaeum isolated from 123-million-year-old rock salt.</title>
        <authorList>
            <person name="Jaakkola S.T."/>
            <person name="Pfeiffer F."/>
            <person name="Ravantti J.J."/>
            <person name="Guo Q."/>
            <person name="Liu Y."/>
            <person name="Chen X."/>
            <person name="Ma H."/>
            <person name="Yang C."/>
            <person name="Oksanen H.M."/>
            <person name="Bamford D.H."/>
        </authorList>
    </citation>
    <scope>NUCLEOTIDE SEQUENCE</scope>
    <source>
        <strain evidence="3">JI20-1</strain>
    </source>
</reference>
<dbReference type="GeneID" id="26660073"/>
<dbReference type="Pfam" id="PF01636">
    <property type="entry name" value="APH"/>
    <property type="match status" value="1"/>
</dbReference>
<dbReference type="PANTHER" id="PTHR21310:SF40">
    <property type="entry name" value="AMINOGLYCOSIDE PHOSPHOTRANSFERASE DOMAIN-CONTAINING PROTEIN-RELATED"/>
    <property type="match status" value="1"/>
</dbReference>
<keyword evidence="3" id="KW-1185">Reference proteome</keyword>
<dbReference type="InterPro" id="IPR051678">
    <property type="entry name" value="AGP_Transferase"/>
</dbReference>
<keyword evidence="2" id="KW-0808">Transferase</keyword>
<evidence type="ECO:0000313" key="2">
    <source>
        <dbReference type="EMBL" id="CQH61481.1"/>
    </source>
</evidence>
<dbReference type="PANTHER" id="PTHR21310">
    <property type="entry name" value="AMINOGLYCOSIDE PHOSPHOTRANSFERASE-RELATED-RELATED"/>
    <property type="match status" value="1"/>
</dbReference>
<dbReference type="GO" id="GO:0016740">
    <property type="term" value="F:transferase activity"/>
    <property type="evidence" value="ECO:0007669"/>
    <property type="project" value="UniProtKB-KW"/>
</dbReference>
<dbReference type="Gene3D" id="3.90.1200.10">
    <property type="match status" value="1"/>
</dbReference>
<protein>
    <submittedName>
        <fullName evidence="2">APH family phosphotransferase</fullName>
    </submittedName>
</protein>
<dbReference type="InterPro" id="IPR011009">
    <property type="entry name" value="Kinase-like_dom_sf"/>
</dbReference>
<dbReference type="STRING" id="1407499.HHUB_3462"/>
<dbReference type="Proteomes" id="UP000066737">
    <property type="component" value="Chromosome I"/>
</dbReference>